<dbReference type="OrthoDB" id="2804045at2759"/>
<dbReference type="EMBL" id="AYKW01000009">
    <property type="protein sequence ID" value="PIL32833.1"/>
    <property type="molecule type" value="Genomic_DNA"/>
</dbReference>
<protein>
    <recommendedName>
        <fullName evidence="3">DUF6533 domain-containing protein</fullName>
    </recommendedName>
</protein>
<accession>A0A2G8SGE9</accession>
<organism evidence="4 5">
    <name type="scientific">Ganoderma sinense ZZ0214-1</name>
    <dbReference type="NCBI Taxonomy" id="1077348"/>
    <lineage>
        <taxon>Eukaryota</taxon>
        <taxon>Fungi</taxon>
        <taxon>Dikarya</taxon>
        <taxon>Basidiomycota</taxon>
        <taxon>Agaricomycotina</taxon>
        <taxon>Agaricomycetes</taxon>
        <taxon>Polyporales</taxon>
        <taxon>Polyporaceae</taxon>
        <taxon>Ganoderma</taxon>
    </lineage>
</organism>
<dbReference type="AlphaFoldDB" id="A0A2G8SGE9"/>
<evidence type="ECO:0000313" key="5">
    <source>
        <dbReference type="Proteomes" id="UP000230002"/>
    </source>
</evidence>
<evidence type="ECO:0000259" key="3">
    <source>
        <dbReference type="Pfam" id="PF20151"/>
    </source>
</evidence>
<keyword evidence="2" id="KW-1133">Transmembrane helix</keyword>
<feature type="compositionally biased region" description="Basic and acidic residues" evidence="1">
    <location>
        <begin position="305"/>
        <end position="325"/>
    </location>
</feature>
<feature type="transmembrane region" description="Helical" evidence="2">
    <location>
        <begin position="128"/>
        <end position="146"/>
    </location>
</feature>
<dbReference type="InterPro" id="IPR045340">
    <property type="entry name" value="DUF6533"/>
</dbReference>
<comment type="caution">
    <text evidence="4">The sequence shown here is derived from an EMBL/GenBank/DDBJ whole genome shotgun (WGS) entry which is preliminary data.</text>
</comment>
<keyword evidence="2" id="KW-0812">Transmembrane</keyword>
<gene>
    <name evidence="4" type="ORF">GSI_04950</name>
</gene>
<keyword evidence="5" id="KW-1185">Reference proteome</keyword>
<feature type="domain" description="DUF6533" evidence="3">
    <location>
        <begin position="19"/>
        <end position="63"/>
    </location>
</feature>
<feature type="transmembrane region" description="Helical" evidence="2">
    <location>
        <begin position="197"/>
        <end position="222"/>
    </location>
</feature>
<evidence type="ECO:0000256" key="2">
    <source>
        <dbReference type="SAM" id="Phobius"/>
    </source>
</evidence>
<feature type="region of interest" description="Disordered" evidence="1">
    <location>
        <begin position="277"/>
        <end position="325"/>
    </location>
</feature>
<feature type="compositionally biased region" description="Basic and acidic residues" evidence="1">
    <location>
        <begin position="287"/>
        <end position="298"/>
    </location>
</feature>
<evidence type="ECO:0000313" key="4">
    <source>
        <dbReference type="EMBL" id="PIL32833.1"/>
    </source>
</evidence>
<keyword evidence="2" id="KW-0472">Membrane</keyword>
<evidence type="ECO:0000256" key="1">
    <source>
        <dbReference type="SAM" id="MobiDB-lite"/>
    </source>
</evidence>
<name>A0A2G8SGE9_9APHY</name>
<feature type="transmembrane region" description="Helical" evidence="2">
    <location>
        <begin position="167"/>
        <end position="185"/>
    </location>
</feature>
<reference evidence="4 5" key="1">
    <citation type="journal article" date="2015" name="Sci. Rep.">
        <title>Chromosome-level genome map provides insights into diverse defense mechanisms in the medicinal fungus Ganoderma sinense.</title>
        <authorList>
            <person name="Zhu Y."/>
            <person name="Xu J."/>
            <person name="Sun C."/>
            <person name="Zhou S."/>
            <person name="Xu H."/>
            <person name="Nelson D.R."/>
            <person name="Qian J."/>
            <person name="Song J."/>
            <person name="Luo H."/>
            <person name="Xiang L."/>
            <person name="Li Y."/>
            <person name="Xu Z."/>
            <person name="Ji A."/>
            <person name="Wang L."/>
            <person name="Lu S."/>
            <person name="Hayward A."/>
            <person name="Sun W."/>
            <person name="Li X."/>
            <person name="Schwartz D.C."/>
            <person name="Wang Y."/>
            <person name="Chen S."/>
        </authorList>
    </citation>
    <scope>NUCLEOTIDE SEQUENCE [LARGE SCALE GENOMIC DNA]</scope>
    <source>
        <strain evidence="4 5">ZZ0214-1</strain>
    </source>
</reference>
<sequence>MSTVQISPQDMSDIYTTTYCVYACGVLLVYDWLLCFGKEVKYIWKWHSRVTISTVVYAVCRCAANQWTQVVTEILAMIAIWAFSGLRAYALSSRALWLTTIIILWMLPPTVIFIPYKLLLVELAAFGPFEHDIVIELLAVVVTWWYSFQSYRIRKGTVGLGKSLSSLLIYNGSTYFLFLASLYIFDIIVRTAPVPESVAYVTGFMELFYDPLASILVCRFMLSLRQFDASVSYATELGTDSRLRDHTASTVLRFGAQPSESLPALIAPFAHPVHVDWSQSETEPEAVSDRGSEWRETDVIGTETETLRSSDRTPEGQLAKTEHSA</sequence>
<dbReference type="Proteomes" id="UP000230002">
    <property type="component" value="Unassembled WGS sequence"/>
</dbReference>
<proteinExistence type="predicted"/>
<feature type="transmembrane region" description="Helical" evidence="2">
    <location>
        <begin position="14"/>
        <end position="34"/>
    </location>
</feature>
<dbReference type="Pfam" id="PF20151">
    <property type="entry name" value="DUF6533"/>
    <property type="match status" value="1"/>
</dbReference>
<feature type="transmembrane region" description="Helical" evidence="2">
    <location>
        <begin position="96"/>
        <end position="116"/>
    </location>
</feature>